<gene>
    <name evidence="1" type="ORF">MARGE09_P3417</name>
</gene>
<dbReference type="KEGG" id="marq:MARGE09_P3417"/>
<protein>
    <submittedName>
        <fullName evidence="1">Uncharacterized protein</fullName>
    </submittedName>
</protein>
<reference evidence="1 2" key="1">
    <citation type="journal article" date="2022" name="IScience">
        <title>An ultrasensitive nanofiber-based assay for enzymatic hydrolysis and deep-sea microbial degradation of cellulose.</title>
        <authorList>
            <person name="Tsudome M."/>
            <person name="Tachioka M."/>
            <person name="Miyazaki M."/>
            <person name="Uchimura K."/>
            <person name="Tsuda M."/>
            <person name="Takaki Y."/>
            <person name="Deguchi S."/>
        </authorList>
    </citation>
    <scope>NUCLEOTIDE SEQUENCE [LARGE SCALE GENOMIC DNA]</scope>
    <source>
        <strain evidence="1 2">GE09</strain>
    </source>
</reference>
<dbReference type="RefSeq" id="WP_236984266.1">
    <property type="nucleotide sequence ID" value="NZ_AP023086.1"/>
</dbReference>
<dbReference type="Proteomes" id="UP001320119">
    <property type="component" value="Chromosome"/>
</dbReference>
<evidence type="ECO:0000313" key="1">
    <source>
        <dbReference type="EMBL" id="BCD99216.1"/>
    </source>
</evidence>
<organism evidence="1 2">
    <name type="scientific">Marinagarivorans cellulosilyticus</name>
    <dbReference type="NCBI Taxonomy" id="2721545"/>
    <lineage>
        <taxon>Bacteria</taxon>
        <taxon>Pseudomonadati</taxon>
        <taxon>Pseudomonadota</taxon>
        <taxon>Gammaproteobacteria</taxon>
        <taxon>Cellvibrionales</taxon>
        <taxon>Cellvibrionaceae</taxon>
        <taxon>Marinagarivorans</taxon>
    </lineage>
</organism>
<keyword evidence="2" id="KW-1185">Reference proteome</keyword>
<accession>A0AAN1WKB1</accession>
<name>A0AAN1WKB1_9GAMM</name>
<proteinExistence type="predicted"/>
<sequence length="201" mass="21989">MKRLLMGQLFLFAILNSIGFSLAFGASVETFELKQLANIADDISVARCDEVSSYWVGDKIYTDYSFAVSEKIKGASGDKLLITSLGGTAIHPLMNVPIKMEVQGGGSYSVGEEFVLFTKLSPKGHRQIIGLRQGAFGIDSDDKTGVKVIPVGKKYLTTSSGREEVDLLFSPFSGFESEEVTVAVRYMKLEEFIHSIKSVLK</sequence>
<dbReference type="EMBL" id="AP023086">
    <property type="protein sequence ID" value="BCD99216.1"/>
    <property type="molecule type" value="Genomic_DNA"/>
</dbReference>
<dbReference type="AlphaFoldDB" id="A0AAN1WKB1"/>
<evidence type="ECO:0000313" key="2">
    <source>
        <dbReference type="Proteomes" id="UP001320119"/>
    </source>
</evidence>